<evidence type="ECO:0000313" key="2">
    <source>
        <dbReference type="Proteomes" id="UP001187734"/>
    </source>
</evidence>
<protein>
    <submittedName>
        <fullName evidence="1">Uncharacterized protein</fullName>
    </submittedName>
</protein>
<dbReference type="AlphaFoldDB" id="A0AAE8LZ08"/>
<name>A0AAE8LZ08_9HYPO</name>
<evidence type="ECO:0000313" key="1">
    <source>
        <dbReference type="EMBL" id="SPJ71095.1"/>
    </source>
</evidence>
<dbReference type="EMBL" id="ONZP01000029">
    <property type="protein sequence ID" value="SPJ71095.1"/>
    <property type="molecule type" value="Genomic_DNA"/>
</dbReference>
<reference evidence="1" key="1">
    <citation type="submission" date="2018-03" db="EMBL/GenBank/DDBJ databases">
        <authorList>
            <person name="Guldener U."/>
        </authorList>
    </citation>
    <scope>NUCLEOTIDE SEQUENCE</scope>
</reference>
<accession>A0AAE8LZ08</accession>
<dbReference type="Proteomes" id="UP001187734">
    <property type="component" value="Unassembled WGS sequence"/>
</dbReference>
<keyword evidence="2" id="KW-1185">Reference proteome</keyword>
<comment type="caution">
    <text evidence="1">The sequence shown here is derived from an EMBL/GenBank/DDBJ whole genome shotgun (WGS) entry which is preliminary data.</text>
</comment>
<gene>
    <name evidence="1" type="ORF">FTOL_00823</name>
</gene>
<proteinExistence type="predicted"/>
<sequence>MTLIGQSTTLAKDLMSSKKPEWTPEKVDSFASYMGQVIKGWAQVNANTLYWIFNGTEESNSLLWSIISDGKLLGGSDQDKKSGKEQDEDLQTSIEKSFYGYTIPMLWNLTETHAFVIDSGYNCLEEYPLEDYLSKATMDATNACYGGTRYYLVHVKGDAESCSCKPPNTQCECVNNKFSVPPGLESLDGQLFGGIKVSPAGQEVLPTILYAYTLHQAVTI</sequence>
<organism evidence="1 2">
    <name type="scientific">Fusarium torulosum</name>
    <dbReference type="NCBI Taxonomy" id="33205"/>
    <lineage>
        <taxon>Eukaryota</taxon>
        <taxon>Fungi</taxon>
        <taxon>Dikarya</taxon>
        <taxon>Ascomycota</taxon>
        <taxon>Pezizomycotina</taxon>
        <taxon>Sordariomycetes</taxon>
        <taxon>Hypocreomycetidae</taxon>
        <taxon>Hypocreales</taxon>
        <taxon>Nectriaceae</taxon>
        <taxon>Fusarium</taxon>
    </lineage>
</organism>